<organism evidence="15">
    <name type="scientific">Strongyloides stercoralis</name>
    <name type="common">Threadworm</name>
    <dbReference type="NCBI Taxonomy" id="6248"/>
    <lineage>
        <taxon>Eukaryota</taxon>
        <taxon>Metazoa</taxon>
        <taxon>Ecdysozoa</taxon>
        <taxon>Nematoda</taxon>
        <taxon>Chromadorea</taxon>
        <taxon>Rhabditida</taxon>
        <taxon>Tylenchina</taxon>
        <taxon>Panagrolaimomorpha</taxon>
        <taxon>Strongyloidoidea</taxon>
        <taxon>Strongyloididae</taxon>
        <taxon>Strongyloides</taxon>
    </lineage>
</organism>
<accession>A0A0K0EPL3</accession>
<dbReference type="GO" id="GO:0016791">
    <property type="term" value="F:phosphatase activity"/>
    <property type="evidence" value="ECO:0007669"/>
    <property type="project" value="InterPro"/>
</dbReference>
<keyword evidence="6" id="KW-0963">Cytoplasm</keyword>
<evidence type="ECO:0000256" key="11">
    <source>
        <dbReference type="ARBA" id="ARBA00037258"/>
    </source>
</evidence>
<dbReference type="Pfam" id="PF13344">
    <property type="entry name" value="Hydrolase_6"/>
    <property type="match status" value="1"/>
</dbReference>
<dbReference type="NCBIfam" id="TIGR01549">
    <property type="entry name" value="HAD-SF-IA-v1"/>
    <property type="match status" value="1"/>
</dbReference>
<comment type="subcellular location">
    <subcellularLocation>
        <location evidence="3">Cytoplasm</location>
    </subcellularLocation>
    <subcellularLocation>
        <location evidence="2">Nucleus</location>
    </subcellularLocation>
</comment>
<evidence type="ECO:0000313" key="14">
    <source>
        <dbReference type="Proteomes" id="UP000035681"/>
    </source>
</evidence>
<dbReference type="InterPro" id="IPR036412">
    <property type="entry name" value="HAD-like_sf"/>
</dbReference>
<dbReference type="PANTHER" id="PTHR19288">
    <property type="entry name" value="4-NITROPHENYLPHOSPHATASE-RELATED"/>
    <property type="match status" value="1"/>
</dbReference>
<comment type="similarity">
    <text evidence="4">Belongs to the HAD-like hydrolase superfamily.</text>
</comment>
<dbReference type="SUPFAM" id="SSF56784">
    <property type="entry name" value="HAD-like"/>
    <property type="match status" value="1"/>
</dbReference>
<keyword evidence="9" id="KW-0460">Magnesium</keyword>
<evidence type="ECO:0000256" key="12">
    <source>
        <dbReference type="ARBA" id="ARBA00039357"/>
    </source>
</evidence>
<keyword evidence="14" id="KW-1185">Reference proteome</keyword>
<dbReference type="GO" id="GO:0005829">
    <property type="term" value="C:cytosol"/>
    <property type="evidence" value="ECO:0007669"/>
    <property type="project" value="TreeGrafter"/>
</dbReference>
<dbReference type="NCBIfam" id="TIGR01460">
    <property type="entry name" value="HAD-SF-IIA"/>
    <property type="match status" value="1"/>
</dbReference>
<dbReference type="STRING" id="6248.A0A0K0EPL3"/>
<dbReference type="WBParaSite" id="SSTP_0001139900.1">
    <property type="protein sequence ID" value="SSTP_0001139900.1"/>
    <property type="gene ID" value="SSTP_0001139900"/>
</dbReference>
<dbReference type="InterPro" id="IPR006355">
    <property type="entry name" value="LHPP/HDHD2"/>
</dbReference>
<comment type="function">
    <text evidence="11">Phosphatase that hydrolyzes imidodiphosphate, 3-phosphohistidine and 6-phospholysine. Has broad substrate specificity and can also hydrolyze inorganic diphosphate, but with lower efficiency.</text>
</comment>
<dbReference type="GO" id="GO:0005634">
    <property type="term" value="C:nucleus"/>
    <property type="evidence" value="ECO:0007669"/>
    <property type="project" value="UniProtKB-SubCell"/>
</dbReference>
<dbReference type="FunFam" id="3.40.50.1000:FF:000051">
    <property type="entry name" value="Phospholysine phosphohistidine inorganic pyrophosphate phosphatase"/>
    <property type="match status" value="1"/>
</dbReference>
<comment type="catalytic activity">
    <reaction evidence="13">
        <text>diphosphate + H2O = 2 phosphate + H(+)</text>
        <dbReference type="Rhea" id="RHEA:24576"/>
        <dbReference type="ChEBI" id="CHEBI:15377"/>
        <dbReference type="ChEBI" id="CHEBI:15378"/>
        <dbReference type="ChEBI" id="CHEBI:33019"/>
        <dbReference type="ChEBI" id="CHEBI:43474"/>
        <dbReference type="EC" id="3.6.1.1"/>
    </reaction>
</comment>
<dbReference type="GO" id="GO:0046872">
    <property type="term" value="F:metal ion binding"/>
    <property type="evidence" value="ECO:0007669"/>
    <property type="project" value="UniProtKB-KW"/>
</dbReference>
<sequence length="265" mass="29877">MLLNRPVKGFLLDITGVLYNTSNNGTGVAIEGSIEAVKRLYNESKVIFVSNESSHTRQHLFNKLTKLGFELNKNDIYTPAPIAIDIMKKNQLRPYLLVHKECLDEFKDLDTTNPNCVLMGDAEEDFTFKSMNEAFKILLNTKNSVLYTMGYGKFYQREDGPCLDVGAFGEALRFATNCKHEIIGKPNESYFMAAVNKLNLDKDEVVMIGDDIVSDVGGAQKIGIRGISVRTGKWRPEWERHPDVTPDFIGNNLKEVVDMILDCKK</sequence>
<evidence type="ECO:0000256" key="3">
    <source>
        <dbReference type="ARBA" id="ARBA00004496"/>
    </source>
</evidence>
<evidence type="ECO:0000256" key="1">
    <source>
        <dbReference type="ARBA" id="ARBA00001946"/>
    </source>
</evidence>
<evidence type="ECO:0000256" key="7">
    <source>
        <dbReference type="ARBA" id="ARBA00022723"/>
    </source>
</evidence>
<dbReference type="GO" id="GO:0004427">
    <property type="term" value="F:inorganic diphosphate phosphatase activity"/>
    <property type="evidence" value="ECO:0007669"/>
    <property type="project" value="UniProtKB-EC"/>
</dbReference>
<evidence type="ECO:0000256" key="10">
    <source>
        <dbReference type="ARBA" id="ARBA00023242"/>
    </source>
</evidence>
<dbReference type="Proteomes" id="UP000035681">
    <property type="component" value="Unplaced"/>
</dbReference>
<dbReference type="PANTHER" id="PTHR19288:SF44">
    <property type="entry name" value="PHOSPHOLYSINE PHOSPHOHISTIDINE INORGANIC PYROPHOSPHATE PHOSPHATASE"/>
    <property type="match status" value="1"/>
</dbReference>
<dbReference type="Gene3D" id="3.40.50.1000">
    <property type="entry name" value="HAD superfamily/HAD-like"/>
    <property type="match status" value="2"/>
</dbReference>
<dbReference type="InterPro" id="IPR006357">
    <property type="entry name" value="HAD-SF_hydro_IIA"/>
</dbReference>
<proteinExistence type="inferred from homology"/>
<protein>
    <recommendedName>
        <fullName evidence="12">Phospholysine phosphohistidine inorganic pyrophosphate phosphatase</fullName>
        <ecNumber evidence="5">3.6.1.1</ecNumber>
    </recommendedName>
</protein>
<evidence type="ECO:0000256" key="5">
    <source>
        <dbReference type="ARBA" id="ARBA00012146"/>
    </source>
</evidence>
<reference evidence="15" key="1">
    <citation type="submission" date="2015-08" db="UniProtKB">
        <authorList>
            <consortium name="WormBaseParasite"/>
        </authorList>
    </citation>
    <scope>IDENTIFICATION</scope>
</reference>
<comment type="cofactor">
    <cofactor evidence="1">
        <name>Mg(2+)</name>
        <dbReference type="ChEBI" id="CHEBI:18420"/>
    </cofactor>
</comment>
<dbReference type="InterPro" id="IPR006439">
    <property type="entry name" value="HAD-SF_hydro_IA"/>
</dbReference>
<evidence type="ECO:0000256" key="13">
    <source>
        <dbReference type="ARBA" id="ARBA00047820"/>
    </source>
</evidence>
<name>A0A0K0EPL3_STRER</name>
<dbReference type="Pfam" id="PF13242">
    <property type="entry name" value="Hydrolase_like"/>
    <property type="match status" value="1"/>
</dbReference>
<evidence type="ECO:0000256" key="4">
    <source>
        <dbReference type="ARBA" id="ARBA00007958"/>
    </source>
</evidence>
<dbReference type="EC" id="3.6.1.1" evidence="5"/>
<evidence type="ECO:0000256" key="6">
    <source>
        <dbReference type="ARBA" id="ARBA00022490"/>
    </source>
</evidence>
<evidence type="ECO:0000256" key="2">
    <source>
        <dbReference type="ARBA" id="ARBA00004123"/>
    </source>
</evidence>
<keyword evidence="8" id="KW-0378">Hydrolase</keyword>
<evidence type="ECO:0000256" key="8">
    <source>
        <dbReference type="ARBA" id="ARBA00022801"/>
    </source>
</evidence>
<dbReference type="InterPro" id="IPR023214">
    <property type="entry name" value="HAD_sf"/>
</dbReference>
<keyword evidence="10" id="KW-0539">Nucleus</keyword>
<evidence type="ECO:0000256" key="9">
    <source>
        <dbReference type="ARBA" id="ARBA00022842"/>
    </source>
</evidence>
<evidence type="ECO:0000313" key="15">
    <source>
        <dbReference type="WBParaSite" id="SSTP_0001139900.1"/>
    </source>
</evidence>
<dbReference type="AlphaFoldDB" id="A0A0K0EPL3"/>
<dbReference type="NCBIfam" id="TIGR01458">
    <property type="entry name" value="HAD-SF-IIA-hyp3"/>
    <property type="match status" value="1"/>
</dbReference>
<dbReference type="WBParaSite" id="TCONS_00001536.p1">
    <property type="protein sequence ID" value="TCONS_00001536.p1"/>
    <property type="gene ID" value="XLOC_001416"/>
</dbReference>
<keyword evidence="7" id="KW-0479">Metal-binding</keyword>